<proteinExistence type="inferred from homology"/>
<accession>A0ABT6ZLY8</accession>
<dbReference type="CDD" id="cd00761">
    <property type="entry name" value="Glyco_tranf_GTA_type"/>
    <property type="match status" value="1"/>
</dbReference>
<comment type="subcellular location">
    <subcellularLocation>
        <location evidence="1">Cell membrane</location>
    </subcellularLocation>
</comment>
<feature type="coiled-coil region" evidence="10">
    <location>
        <begin position="538"/>
        <end position="565"/>
    </location>
</feature>
<comment type="pathway">
    <text evidence="7">Carotenoid biosynthesis; staphyloxanthin biosynthesis; staphyloxanthin from farnesyl diphosphate: step 4/5.</text>
</comment>
<reference evidence="12" key="1">
    <citation type="submission" date="2023-05" db="EMBL/GenBank/DDBJ databases">
        <title>[olsenella] sp. nov., isolated from a pig farm feces dump.</title>
        <authorList>
            <person name="Chang Y.-H."/>
        </authorList>
    </citation>
    <scope>NUCLEOTIDE SEQUENCE</scope>
    <source>
        <strain evidence="12">YH-ols2217</strain>
    </source>
</reference>
<keyword evidence="4 12" id="KW-0808">Transferase</keyword>
<organism evidence="12 13">
    <name type="scientific">Kribbibacterium absianum</name>
    <dbReference type="NCBI Taxonomy" id="3044210"/>
    <lineage>
        <taxon>Bacteria</taxon>
        <taxon>Bacillati</taxon>
        <taxon>Actinomycetota</taxon>
        <taxon>Coriobacteriia</taxon>
        <taxon>Coriobacteriales</taxon>
        <taxon>Kribbibacteriaceae</taxon>
        <taxon>Kribbibacterium</taxon>
    </lineage>
</organism>
<keyword evidence="10" id="KW-0175">Coiled coil</keyword>
<dbReference type="PANTHER" id="PTHR43646:SF2">
    <property type="entry name" value="GLYCOSYLTRANSFERASE 2-LIKE DOMAIN-CONTAINING PROTEIN"/>
    <property type="match status" value="1"/>
</dbReference>
<dbReference type="Proteomes" id="UP001431693">
    <property type="component" value="Unassembled WGS sequence"/>
</dbReference>
<evidence type="ECO:0000256" key="9">
    <source>
        <dbReference type="ARBA" id="ARBA00040345"/>
    </source>
</evidence>
<dbReference type="GO" id="GO:0016757">
    <property type="term" value="F:glycosyltransferase activity"/>
    <property type="evidence" value="ECO:0007669"/>
    <property type="project" value="UniProtKB-KW"/>
</dbReference>
<keyword evidence="5" id="KW-0472">Membrane</keyword>
<gene>
    <name evidence="12" type="ORF">QJ043_08270</name>
</gene>
<comment type="caution">
    <text evidence="12">The sequence shown here is derived from an EMBL/GenBank/DDBJ whole genome shotgun (WGS) entry which is preliminary data.</text>
</comment>
<evidence type="ECO:0000256" key="4">
    <source>
        <dbReference type="ARBA" id="ARBA00022679"/>
    </source>
</evidence>
<evidence type="ECO:0000256" key="8">
    <source>
        <dbReference type="ARBA" id="ARBA00038120"/>
    </source>
</evidence>
<evidence type="ECO:0000313" key="12">
    <source>
        <dbReference type="EMBL" id="MDJ1130068.1"/>
    </source>
</evidence>
<evidence type="ECO:0000256" key="1">
    <source>
        <dbReference type="ARBA" id="ARBA00004236"/>
    </source>
</evidence>
<comment type="similarity">
    <text evidence="8">Belongs to the glycosyltransferase 2 family. CrtQ subfamily.</text>
</comment>
<sequence length="588" mass="60861">MTEPDVSVIVPVPEDASALPDTIVSALSSSGVSVEVIVVAGSLAPKTGSAARALCSDPRTLLLTSDVPTGPLEARRRGLEAARGRWVTFLDPGHELTHDGLACAVRCAESHGAKLAMPSSGDDRLVPDGSVVHAVFSEGAAPLSLSGAVARRDLAARAFDDLPCASVPRESGIVALFALCYEAPGLSLCSDPVVAPVAAPSRSRFPLEQFRSGCLASQAAGAVGRVISRKNDWDCHRSDYQALVLRLLEPLVAPFPGNVPPESRGAAFEALAEAWPAPELAAAVAHWKLGAGADDGLTALLEAASKARLTSGPESGRVSSVALLSPSGCDPASFELERQVESCALLGVEASVLADAGLPVPDAPAAALPAWKVGDSYLPRARALVRAVREHGVDALAAPLTGSPTLALDLLCARLAGVPTVLLAPQGAASLLGTPSCPEGPTAPELLRVAQAAEVIGCPTPRNARFWSYAAPEAAVVPVEPGEGAQEYWSRLFDALEESPDLDFLPPRASVFSTEAAAVARAFRPSEPTSPAAAAERIRELEEQAALLEARLAAAHNEARSLRRQLVEAGMLPAGAPFAPDRPSEDWD</sequence>
<evidence type="ECO:0000256" key="6">
    <source>
        <dbReference type="ARBA" id="ARBA00037281"/>
    </source>
</evidence>
<evidence type="ECO:0000256" key="7">
    <source>
        <dbReference type="ARBA" id="ARBA00037904"/>
    </source>
</evidence>
<dbReference type="InterPro" id="IPR001173">
    <property type="entry name" value="Glyco_trans_2-like"/>
</dbReference>
<dbReference type="InterPro" id="IPR029044">
    <property type="entry name" value="Nucleotide-diphossugar_trans"/>
</dbReference>
<evidence type="ECO:0000313" key="13">
    <source>
        <dbReference type="Proteomes" id="UP001431693"/>
    </source>
</evidence>
<dbReference type="Gene3D" id="3.90.550.10">
    <property type="entry name" value="Spore Coat Polysaccharide Biosynthesis Protein SpsA, Chain A"/>
    <property type="match status" value="1"/>
</dbReference>
<dbReference type="Pfam" id="PF00535">
    <property type="entry name" value="Glycos_transf_2"/>
    <property type="match status" value="1"/>
</dbReference>
<protein>
    <recommendedName>
        <fullName evidence="9">4,4'-diaponeurosporenoate glycosyltransferase</fullName>
    </recommendedName>
</protein>
<evidence type="ECO:0000256" key="5">
    <source>
        <dbReference type="ARBA" id="ARBA00023136"/>
    </source>
</evidence>
<keyword evidence="3 12" id="KW-0328">Glycosyltransferase</keyword>
<evidence type="ECO:0000256" key="10">
    <source>
        <dbReference type="SAM" id="Coils"/>
    </source>
</evidence>
<keyword evidence="13" id="KW-1185">Reference proteome</keyword>
<evidence type="ECO:0000259" key="11">
    <source>
        <dbReference type="Pfam" id="PF00535"/>
    </source>
</evidence>
<comment type="function">
    <text evidence="6">Catalyzes the glycosylation of 4,4'-diaponeurosporenoate, i.e. the esterification of glucose at the C1'' position with the carboxyl group of 4,4'-diaponeurosporenic acid, to form glycosyl-4,4'-diaponeurosporenoate. This is a step in the biosynthesis of staphyloxanthin, an orange pigment present in most staphylococci strains.</text>
</comment>
<keyword evidence="2" id="KW-1003">Cell membrane</keyword>
<dbReference type="SUPFAM" id="SSF53448">
    <property type="entry name" value="Nucleotide-diphospho-sugar transferases"/>
    <property type="match status" value="1"/>
</dbReference>
<dbReference type="PANTHER" id="PTHR43646">
    <property type="entry name" value="GLYCOSYLTRANSFERASE"/>
    <property type="match status" value="1"/>
</dbReference>
<evidence type="ECO:0000256" key="3">
    <source>
        <dbReference type="ARBA" id="ARBA00022676"/>
    </source>
</evidence>
<name>A0ABT6ZLY8_9ACTN</name>
<feature type="domain" description="Glycosyltransferase 2-like" evidence="11">
    <location>
        <begin position="7"/>
        <end position="119"/>
    </location>
</feature>
<evidence type="ECO:0000256" key="2">
    <source>
        <dbReference type="ARBA" id="ARBA00022475"/>
    </source>
</evidence>
<dbReference type="EMBL" id="JASJEX010000004">
    <property type="protein sequence ID" value="MDJ1130068.1"/>
    <property type="molecule type" value="Genomic_DNA"/>
</dbReference>
<dbReference type="RefSeq" id="WP_283713223.1">
    <property type="nucleotide sequence ID" value="NZ_JASJEW010000003.1"/>
</dbReference>